<dbReference type="PANTHER" id="PTHR45615">
    <property type="entry name" value="MYOSIN HEAVY CHAIN, NON-MUSCLE"/>
    <property type="match status" value="1"/>
</dbReference>
<proteinExistence type="predicted"/>
<dbReference type="PANTHER" id="PTHR45615:SF66">
    <property type="entry name" value="CARD DOMAIN-CONTAINING PROTEIN"/>
    <property type="match status" value="1"/>
</dbReference>
<dbReference type="STRING" id="741276.A0A2S5B4L0"/>
<feature type="compositionally biased region" description="Low complexity" evidence="2">
    <location>
        <begin position="61"/>
        <end position="92"/>
    </location>
</feature>
<dbReference type="Proteomes" id="UP000237144">
    <property type="component" value="Unassembled WGS sequence"/>
</dbReference>
<keyword evidence="5" id="KW-1185">Reference proteome</keyword>
<dbReference type="AlphaFoldDB" id="A0A2S5B4L0"/>
<feature type="compositionally biased region" description="Polar residues" evidence="2">
    <location>
        <begin position="757"/>
        <end position="778"/>
    </location>
</feature>
<feature type="region of interest" description="Disordered" evidence="2">
    <location>
        <begin position="1"/>
        <end position="139"/>
    </location>
</feature>
<dbReference type="Gene3D" id="1.10.287.510">
    <property type="entry name" value="Helix hairpin bin"/>
    <property type="match status" value="1"/>
</dbReference>
<feature type="coiled-coil region" evidence="1">
    <location>
        <begin position="549"/>
        <end position="635"/>
    </location>
</feature>
<evidence type="ECO:0000256" key="1">
    <source>
        <dbReference type="SAM" id="Coils"/>
    </source>
</evidence>
<comment type="caution">
    <text evidence="4">The sequence shown here is derived from an EMBL/GenBank/DDBJ whole genome shotgun (WGS) entry which is preliminary data.</text>
</comment>
<accession>A0A2S5B4L0</accession>
<evidence type="ECO:0000313" key="4">
    <source>
        <dbReference type="EMBL" id="POY71708.1"/>
    </source>
</evidence>
<dbReference type="SUPFAM" id="SSF57997">
    <property type="entry name" value="Tropomyosin"/>
    <property type="match status" value="1"/>
</dbReference>
<dbReference type="InterPro" id="IPR029191">
    <property type="entry name" value="Uds1"/>
</dbReference>
<feature type="compositionally biased region" description="Low complexity" evidence="2">
    <location>
        <begin position="290"/>
        <end position="302"/>
    </location>
</feature>
<feature type="compositionally biased region" description="Basic and acidic residues" evidence="2">
    <location>
        <begin position="321"/>
        <end position="333"/>
    </location>
</feature>
<name>A0A2S5B4L0_9BASI</name>
<feature type="coiled-coil region" evidence="1">
    <location>
        <begin position="434"/>
        <end position="464"/>
    </location>
</feature>
<sequence length="842" mass="91054">MRRIFGASQPGEASLARSDSVHSDEPLDRLASPVLDGHNHNNGTRGSDSARRWFSPSTARSSSHGHSQPQSPDSSAQPRASTDSAAAGSSGSFPDLDRLPFGRTLSPSASSTASLSRVANGDGLQQAGSPATSEAGARASQLNAGKDAMMVELLSGEAIMEAAHYQVLPWDERQAMKKEHAALVTRLTGLRRSVAVEARLQDSAAKLVRFSAPEEAQAPVSATAPPRPRVTRQQAEAQLTVAQQKLNAAEHALTQVSAREAELHAKLLAHTAGVLSLALRNRDSADADSNRSSSAARLSTNSHTFADHHASTSRAATAAADQERVRSLERDLSSETAKASTLEKRLADLERALDQTKQQARAELEGLRSELTRAQQATASTEEAATHRVGELENEVQHLRAELGCATSETDQLRGQLSAAAPSDAHRPDTCVLEQDLEHARGEVKQLNDELEEAQGELQSLKQVFDDRLRAAEETGARRAAEAGASAQNRHRDMTQALGDVLRRHRTRPILGPALREVPPFDDTSDRSDLADYLASTLDDHFDRISTHVSSLSDEISALSHERDSAETELEVLRSQADDAAAGRAALAAQEEDLAASRREHQIAQSELSEARNRLAELEKELDEVTGERAELQQLWQVLPTAADGATTFSVTSLVNRSRALVDEHRSLSARVGEYERGHQATQTASQEADAARIRELEERVELSSQKEVTMLERLNDLTESLEATRAERRKLESRLAPLEAEKARLETELAAARSPPATSKSLPAAPSTPTVGSTAGSGANEGEVQELRDQITDLEEELADSQKREQRTRASLLEELATVQSEVSALKTQLRQAQRKIGGRT</sequence>
<organism evidence="4 5">
    <name type="scientific">Rhodotorula taiwanensis</name>
    <dbReference type="NCBI Taxonomy" id="741276"/>
    <lineage>
        <taxon>Eukaryota</taxon>
        <taxon>Fungi</taxon>
        <taxon>Dikarya</taxon>
        <taxon>Basidiomycota</taxon>
        <taxon>Pucciniomycotina</taxon>
        <taxon>Microbotryomycetes</taxon>
        <taxon>Sporidiobolales</taxon>
        <taxon>Sporidiobolaceae</taxon>
        <taxon>Rhodotorula</taxon>
    </lineage>
</organism>
<protein>
    <recommendedName>
        <fullName evidence="3">Up-regulated during septation protein 1 domain-containing protein</fullName>
    </recommendedName>
</protein>
<keyword evidence="1" id="KW-0175">Coiled coil</keyword>
<dbReference type="Pfam" id="PF15456">
    <property type="entry name" value="Uds1"/>
    <property type="match status" value="1"/>
</dbReference>
<evidence type="ECO:0000313" key="5">
    <source>
        <dbReference type="Proteomes" id="UP000237144"/>
    </source>
</evidence>
<evidence type="ECO:0000256" key="2">
    <source>
        <dbReference type="SAM" id="MobiDB-lite"/>
    </source>
</evidence>
<feature type="region of interest" description="Disordered" evidence="2">
    <location>
        <begin position="748"/>
        <end position="808"/>
    </location>
</feature>
<reference evidence="4 5" key="1">
    <citation type="journal article" date="2018" name="Front. Microbiol.">
        <title>Prospects for Fungal Bioremediation of Acidic Radioactive Waste Sites: Characterization and Genome Sequence of Rhodotorula taiwanensis MD1149.</title>
        <authorList>
            <person name="Tkavc R."/>
            <person name="Matrosova V.Y."/>
            <person name="Grichenko O.E."/>
            <person name="Gostincar C."/>
            <person name="Volpe R.P."/>
            <person name="Klimenkova P."/>
            <person name="Gaidamakova E.K."/>
            <person name="Zhou C.E."/>
            <person name="Stewart B.J."/>
            <person name="Lyman M.G."/>
            <person name="Malfatti S.A."/>
            <person name="Rubinfeld B."/>
            <person name="Courtot M."/>
            <person name="Singh J."/>
            <person name="Dalgard C.L."/>
            <person name="Hamilton T."/>
            <person name="Frey K.G."/>
            <person name="Gunde-Cimerman N."/>
            <person name="Dugan L."/>
            <person name="Daly M.J."/>
        </authorList>
    </citation>
    <scope>NUCLEOTIDE SEQUENCE [LARGE SCALE GENOMIC DNA]</scope>
    <source>
        <strain evidence="4 5">MD1149</strain>
    </source>
</reference>
<evidence type="ECO:0000259" key="3">
    <source>
        <dbReference type="Pfam" id="PF15456"/>
    </source>
</evidence>
<feature type="compositionally biased region" description="Low complexity" evidence="2">
    <location>
        <begin position="103"/>
        <end position="117"/>
    </location>
</feature>
<feature type="region of interest" description="Disordered" evidence="2">
    <location>
        <begin position="284"/>
        <end position="340"/>
    </location>
</feature>
<dbReference type="EMBL" id="PJQD01000074">
    <property type="protein sequence ID" value="POY71708.1"/>
    <property type="molecule type" value="Genomic_DNA"/>
</dbReference>
<feature type="compositionally biased region" description="Basic and acidic residues" evidence="2">
    <location>
        <begin position="19"/>
        <end position="28"/>
    </location>
</feature>
<gene>
    <name evidence="4" type="ORF">BMF94_5300</name>
</gene>
<dbReference type="OrthoDB" id="5569911at2759"/>
<feature type="domain" description="Up-regulated during septation protein 1" evidence="3">
    <location>
        <begin position="151"/>
        <end position="277"/>
    </location>
</feature>